<dbReference type="AlphaFoldDB" id="A0A2N1MJD5"/>
<protein>
    <submittedName>
        <fullName evidence="2">Uncharacterized protein</fullName>
    </submittedName>
</protein>
<organism evidence="2 3">
    <name type="scientific">Rhizophagus irregularis</name>
    <dbReference type="NCBI Taxonomy" id="588596"/>
    <lineage>
        <taxon>Eukaryota</taxon>
        <taxon>Fungi</taxon>
        <taxon>Fungi incertae sedis</taxon>
        <taxon>Mucoromycota</taxon>
        <taxon>Glomeromycotina</taxon>
        <taxon>Glomeromycetes</taxon>
        <taxon>Glomerales</taxon>
        <taxon>Glomeraceae</taxon>
        <taxon>Rhizophagus</taxon>
    </lineage>
</organism>
<reference evidence="2 3" key="1">
    <citation type="submission" date="2016-04" db="EMBL/GenBank/DDBJ databases">
        <title>Genome analyses suggest a sexual origin of heterokaryosis in a supposedly ancient asexual fungus.</title>
        <authorList>
            <person name="Ropars J."/>
            <person name="Sedzielewska K."/>
            <person name="Noel J."/>
            <person name="Charron P."/>
            <person name="Farinelli L."/>
            <person name="Marton T."/>
            <person name="Kruger M."/>
            <person name="Pelin A."/>
            <person name="Brachmann A."/>
            <person name="Corradi N."/>
        </authorList>
    </citation>
    <scope>NUCLEOTIDE SEQUENCE [LARGE SCALE GENOMIC DNA]</scope>
    <source>
        <strain evidence="2 3">C2</strain>
    </source>
</reference>
<accession>A0A2N1MJD5</accession>
<keyword evidence="1" id="KW-0812">Transmembrane</keyword>
<gene>
    <name evidence="2" type="ORF">RhiirC2_202018</name>
</gene>
<feature type="transmembrane region" description="Helical" evidence="1">
    <location>
        <begin position="62"/>
        <end position="84"/>
    </location>
</feature>
<keyword evidence="1" id="KW-1133">Transmembrane helix</keyword>
<dbReference type="EMBL" id="LLXL01002122">
    <property type="protein sequence ID" value="PKK61740.1"/>
    <property type="molecule type" value="Genomic_DNA"/>
</dbReference>
<evidence type="ECO:0000313" key="3">
    <source>
        <dbReference type="Proteomes" id="UP000233469"/>
    </source>
</evidence>
<sequence>MICLLNNIQLFPNTQRFIYKLKFHPRVFTLLNEKDLSIRLETQIVAIFAGGNRDCSGSAVGAAFIVLNFRTCDLCFILLFYFIYKIEYDFINHKLRTRLL</sequence>
<dbReference type="Proteomes" id="UP000233469">
    <property type="component" value="Unassembled WGS sequence"/>
</dbReference>
<comment type="caution">
    <text evidence="2">The sequence shown here is derived from an EMBL/GenBank/DDBJ whole genome shotgun (WGS) entry which is preliminary data.</text>
</comment>
<keyword evidence="1" id="KW-0472">Membrane</keyword>
<proteinExistence type="predicted"/>
<reference evidence="2 3" key="2">
    <citation type="submission" date="2017-10" db="EMBL/GenBank/DDBJ databases">
        <title>Extensive intraspecific genome diversity in a model arbuscular mycorrhizal fungus.</title>
        <authorList>
            <person name="Chen E.C.H."/>
            <person name="Morin E."/>
            <person name="Baudet D."/>
            <person name="Noel J."/>
            <person name="Ndikumana S."/>
            <person name="Charron P."/>
            <person name="St-Onge C."/>
            <person name="Giorgi J."/>
            <person name="Grigoriev I.V."/>
            <person name="Roux C."/>
            <person name="Martin F.M."/>
            <person name="Corradi N."/>
        </authorList>
    </citation>
    <scope>NUCLEOTIDE SEQUENCE [LARGE SCALE GENOMIC DNA]</scope>
    <source>
        <strain evidence="2 3">C2</strain>
    </source>
</reference>
<dbReference type="VEuPathDB" id="FungiDB:FUN_013985"/>
<name>A0A2N1MJD5_9GLOM</name>
<evidence type="ECO:0000313" key="2">
    <source>
        <dbReference type="EMBL" id="PKK61740.1"/>
    </source>
</evidence>
<evidence type="ECO:0000256" key="1">
    <source>
        <dbReference type="SAM" id="Phobius"/>
    </source>
</evidence>